<evidence type="ECO:0000256" key="2">
    <source>
        <dbReference type="SAM" id="Phobius"/>
    </source>
</evidence>
<feature type="compositionally biased region" description="Low complexity" evidence="1">
    <location>
        <begin position="1"/>
        <end position="11"/>
    </location>
</feature>
<feature type="region of interest" description="Disordered" evidence="1">
    <location>
        <begin position="1"/>
        <end position="29"/>
    </location>
</feature>
<feature type="transmembrane region" description="Helical" evidence="2">
    <location>
        <begin position="166"/>
        <end position="188"/>
    </location>
</feature>
<dbReference type="EMBL" id="BNAR01000012">
    <property type="protein sequence ID" value="GHH52652.1"/>
    <property type="molecule type" value="Genomic_DNA"/>
</dbReference>
<feature type="transmembrane region" description="Helical" evidence="2">
    <location>
        <begin position="194"/>
        <end position="214"/>
    </location>
</feature>
<comment type="caution">
    <text evidence="3">The sequence shown here is derived from an EMBL/GenBank/DDBJ whole genome shotgun (WGS) entry which is preliminary data.</text>
</comment>
<keyword evidence="2" id="KW-0812">Transmembrane</keyword>
<protein>
    <recommendedName>
        <fullName evidence="5">DUF3043 domain-containing protein</fullName>
    </recommendedName>
</protein>
<feature type="compositionally biased region" description="Basic and acidic residues" evidence="1">
    <location>
        <begin position="120"/>
        <end position="140"/>
    </location>
</feature>
<dbReference type="Proteomes" id="UP000605568">
    <property type="component" value="Unassembled WGS sequence"/>
</dbReference>
<evidence type="ECO:0000313" key="3">
    <source>
        <dbReference type="EMBL" id="GHH52652.1"/>
    </source>
</evidence>
<name>A0ABQ3MTQ9_9PSEU</name>
<sequence>MGEDVAGLGLAPAGGDGVGGLAGGQGAAEAVRSDEYAHLAKGTEGPLSYPGAVRFLRRNAADTEAPVSDSTDEAAESTRTAGKGRPTPKRREAQGRRSGPVPPPPRTQREAFKRMRGNKVSKEERRAAATERRQRMMAGEDKYLLPRDRGPVKAYIRDLVDSRRNLMGLFMPLAILVFVALLTPSLAVQRYATLATTFMLIAMVIEGIVLGRLVTRKVRAKFPTEPIKGLSIGWYSFIRASQIRKLRVPKPRVGPGDTIK</sequence>
<keyword evidence="4" id="KW-1185">Reference proteome</keyword>
<reference evidence="4" key="1">
    <citation type="journal article" date="2019" name="Int. J. Syst. Evol. Microbiol.">
        <title>The Global Catalogue of Microorganisms (GCM) 10K type strain sequencing project: providing services to taxonomists for standard genome sequencing and annotation.</title>
        <authorList>
            <consortium name="The Broad Institute Genomics Platform"/>
            <consortium name="The Broad Institute Genome Sequencing Center for Infectious Disease"/>
            <person name="Wu L."/>
            <person name="Ma J."/>
        </authorList>
    </citation>
    <scope>NUCLEOTIDE SEQUENCE [LARGE SCALE GENOMIC DNA]</scope>
    <source>
        <strain evidence="4">CGMCC 4.7367</strain>
    </source>
</reference>
<feature type="region of interest" description="Disordered" evidence="1">
    <location>
        <begin position="62"/>
        <end position="140"/>
    </location>
</feature>
<evidence type="ECO:0000313" key="4">
    <source>
        <dbReference type="Proteomes" id="UP000605568"/>
    </source>
</evidence>
<dbReference type="Pfam" id="PF11241">
    <property type="entry name" value="DUF3043"/>
    <property type="match status" value="1"/>
</dbReference>
<accession>A0ABQ3MTQ9</accession>
<evidence type="ECO:0008006" key="5">
    <source>
        <dbReference type="Google" id="ProtNLM"/>
    </source>
</evidence>
<organism evidence="3 4">
    <name type="scientific">Lentzea cavernae</name>
    <dbReference type="NCBI Taxonomy" id="2020703"/>
    <lineage>
        <taxon>Bacteria</taxon>
        <taxon>Bacillati</taxon>
        <taxon>Actinomycetota</taxon>
        <taxon>Actinomycetes</taxon>
        <taxon>Pseudonocardiales</taxon>
        <taxon>Pseudonocardiaceae</taxon>
        <taxon>Lentzea</taxon>
    </lineage>
</organism>
<evidence type="ECO:0000256" key="1">
    <source>
        <dbReference type="SAM" id="MobiDB-lite"/>
    </source>
</evidence>
<keyword evidence="2" id="KW-0472">Membrane</keyword>
<gene>
    <name evidence="3" type="ORF">GCM10017774_64930</name>
</gene>
<dbReference type="InterPro" id="IPR021403">
    <property type="entry name" value="DUF3043"/>
</dbReference>
<keyword evidence="2" id="KW-1133">Transmembrane helix</keyword>
<proteinExistence type="predicted"/>
<feature type="compositionally biased region" description="Gly residues" evidence="1">
    <location>
        <begin position="12"/>
        <end position="26"/>
    </location>
</feature>